<keyword evidence="1" id="KW-0732">Signal</keyword>
<feature type="signal peptide" evidence="1">
    <location>
        <begin position="1"/>
        <end position="24"/>
    </location>
</feature>
<feature type="domain" description="DUF4440" evidence="2">
    <location>
        <begin position="34"/>
        <end position="142"/>
    </location>
</feature>
<keyword evidence="4" id="KW-1185">Reference proteome</keyword>
<protein>
    <recommendedName>
        <fullName evidence="2">DUF4440 domain-containing protein</fullName>
    </recommendedName>
</protein>
<dbReference type="SUPFAM" id="SSF54427">
    <property type="entry name" value="NTF2-like"/>
    <property type="match status" value="1"/>
</dbReference>
<name>A0A193LFM5_9GAMM</name>
<evidence type="ECO:0000313" key="4">
    <source>
        <dbReference type="Proteomes" id="UP000092695"/>
    </source>
</evidence>
<sequence length="152" mass="17284">MHTTYKLSALLYTLLLFAALPAEAQSSDDEVAVWAMVEQQWRAEKRGDKDWVDELLSADFVGWPTDSPAPRNKASTRLWNEFNSRQSELLEFELYPQAIVIHGDMAVVHYLYTAANKVKGGDVEFSSGRYSDILVRSDNGWRFVAWHGGNDK</sequence>
<dbReference type="AlphaFoldDB" id="A0A193LFM5"/>
<dbReference type="Pfam" id="PF14534">
    <property type="entry name" value="DUF4440"/>
    <property type="match status" value="1"/>
</dbReference>
<evidence type="ECO:0000259" key="2">
    <source>
        <dbReference type="Pfam" id="PF14534"/>
    </source>
</evidence>
<dbReference type="RefSeq" id="WP_068615440.1">
    <property type="nucleotide sequence ID" value="NZ_CP016268.1"/>
</dbReference>
<dbReference type="Proteomes" id="UP000092695">
    <property type="component" value="Chromosome"/>
</dbReference>
<proteinExistence type="predicted"/>
<dbReference type="KEGG" id="woc:BA177_08650"/>
<dbReference type="STRING" id="1548547.BA177_08650"/>
<feature type="chain" id="PRO_5008260169" description="DUF4440 domain-containing protein" evidence="1">
    <location>
        <begin position="25"/>
        <end position="152"/>
    </location>
</feature>
<organism evidence="3 4">
    <name type="scientific">Woeseia oceani</name>
    <dbReference type="NCBI Taxonomy" id="1548547"/>
    <lineage>
        <taxon>Bacteria</taxon>
        <taxon>Pseudomonadati</taxon>
        <taxon>Pseudomonadota</taxon>
        <taxon>Gammaproteobacteria</taxon>
        <taxon>Woeseiales</taxon>
        <taxon>Woeseiaceae</taxon>
        <taxon>Woeseia</taxon>
    </lineage>
</organism>
<reference evidence="3 4" key="1">
    <citation type="submission" date="2016-06" db="EMBL/GenBank/DDBJ databases">
        <title>Complete genome sequence of a deep-branching marine Gamma Proteobacterium Woeseia oceani type strain XK5.</title>
        <authorList>
            <person name="Mu D."/>
            <person name="Du Z."/>
        </authorList>
    </citation>
    <scope>NUCLEOTIDE SEQUENCE [LARGE SCALE GENOMIC DNA]</scope>
    <source>
        <strain evidence="3 4">XK5</strain>
    </source>
</reference>
<gene>
    <name evidence="3" type="ORF">BA177_08650</name>
</gene>
<evidence type="ECO:0000256" key="1">
    <source>
        <dbReference type="SAM" id="SignalP"/>
    </source>
</evidence>
<accession>A0A193LFM5</accession>
<evidence type="ECO:0000313" key="3">
    <source>
        <dbReference type="EMBL" id="ANO51261.1"/>
    </source>
</evidence>
<dbReference type="InterPro" id="IPR027843">
    <property type="entry name" value="DUF4440"/>
</dbReference>
<dbReference type="InterPro" id="IPR032710">
    <property type="entry name" value="NTF2-like_dom_sf"/>
</dbReference>
<dbReference type="Gene3D" id="3.10.450.50">
    <property type="match status" value="1"/>
</dbReference>
<dbReference type="EMBL" id="CP016268">
    <property type="protein sequence ID" value="ANO51261.1"/>
    <property type="molecule type" value="Genomic_DNA"/>
</dbReference>